<feature type="compositionally biased region" description="Basic residues" evidence="1">
    <location>
        <begin position="1"/>
        <end position="11"/>
    </location>
</feature>
<sequence>MARPKGSKNKQKNVTSDAESSGAEAQGAGPGHNSAAELTDDEQRALAYHHKRAYSTALAKKKEADAGFKNVAKLAKAEGVSVDTIKHLIALDSDEGRAKLEADIQERMKAARWAGVPFGAQVDLFDQPDRTPLVDKAFARGETAALNGEDFPTDYEPGSELGQSCLRGWNKGNASMLSLLKKRETAAPILDRVEADEEGDDSGEEGGLTDEEFDAAAPLAPPTASEGGDPEMPAFLRRAPAPQPATVEG</sequence>
<accession>A0A9W6J4M3</accession>
<comment type="caution">
    <text evidence="2">The sequence shown here is derived from an EMBL/GenBank/DDBJ whole genome shotgun (WGS) entry which is preliminary data.</text>
</comment>
<keyword evidence="3" id="KW-1185">Reference proteome</keyword>
<gene>
    <name evidence="2" type="ORF">GCM10008179_28410</name>
</gene>
<organism evidence="2 3">
    <name type="scientific">Hansschlegelia plantiphila</name>
    <dbReference type="NCBI Taxonomy" id="374655"/>
    <lineage>
        <taxon>Bacteria</taxon>
        <taxon>Pseudomonadati</taxon>
        <taxon>Pseudomonadota</taxon>
        <taxon>Alphaproteobacteria</taxon>
        <taxon>Hyphomicrobiales</taxon>
        <taxon>Methylopilaceae</taxon>
        <taxon>Hansschlegelia</taxon>
    </lineage>
</organism>
<name>A0A9W6J4M3_9HYPH</name>
<evidence type="ECO:0000313" key="2">
    <source>
        <dbReference type="EMBL" id="GLK69203.1"/>
    </source>
</evidence>
<protein>
    <submittedName>
        <fullName evidence="2">Uncharacterized protein</fullName>
    </submittedName>
</protein>
<dbReference type="Proteomes" id="UP001143372">
    <property type="component" value="Unassembled WGS sequence"/>
</dbReference>
<dbReference type="AlphaFoldDB" id="A0A9W6J4M3"/>
<evidence type="ECO:0000256" key="1">
    <source>
        <dbReference type="SAM" id="MobiDB-lite"/>
    </source>
</evidence>
<feature type="compositionally biased region" description="Low complexity" evidence="1">
    <location>
        <begin position="18"/>
        <end position="27"/>
    </location>
</feature>
<reference evidence="2" key="1">
    <citation type="journal article" date="2014" name="Int. J. Syst. Evol. Microbiol.">
        <title>Complete genome sequence of Corynebacterium casei LMG S-19264T (=DSM 44701T), isolated from a smear-ripened cheese.</title>
        <authorList>
            <consortium name="US DOE Joint Genome Institute (JGI-PGF)"/>
            <person name="Walter F."/>
            <person name="Albersmeier A."/>
            <person name="Kalinowski J."/>
            <person name="Ruckert C."/>
        </authorList>
    </citation>
    <scope>NUCLEOTIDE SEQUENCE</scope>
    <source>
        <strain evidence="2">VKM B-2347</strain>
    </source>
</reference>
<reference evidence="2" key="2">
    <citation type="submission" date="2023-01" db="EMBL/GenBank/DDBJ databases">
        <authorList>
            <person name="Sun Q."/>
            <person name="Evtushenko L."/>
        </authorList>
    </citation>
    <scope>NUCLEOTIDE SEQUENCE</scope>
    <source>
        <strain evidence="2">VKM B-2347</strain>
    </source>
</reference>
<feature type="compositionally biased region" description="Acidic residues" evidence="1">
    <location>
        <begin position="194"/>
        <end position="214"/>
    </location>
</feature>
<dbReference type="EMBL" id="BSFI01000021">
    <property type="protein sequence ID" value="GLK69203.1"/>
    <property type="molecule type" value="Genomic_DNA"/>
</dbReference>
<proteinExistence type="predicted"/>
<feature type="region of interest" description="Disordered" evidence="1">
    <location>
        <begin position="190"/>
        <end position="249"/>
    </location>
</feature>
<feature type="region of interest" description="Disordered" evidence="1">
    <location>
        <begin position="1"/>
        <end position="44"/>
    </location>
</feature>
<dbReference type="RefSeq" id="WP_271169436.1">
    <property type="nucleotide sequence ID" value="NZ_BSFI01000021.1"/>
</dbReference>
<evidence type="ECO:0000313" key="3">
    <source>
        <dbReference type="Proteomes" id="UP001143372"/>
    </source>
</evidence>